<evidence type="ECO:0000256" key="1">
    <source>
        <dbReference type="PROSITE-ProRule" id="PRU00024"/>
    </source>
</evidence>
<gene>
    <name evidence="3" type="ORF">MGAL_10B069449</name>
</gene>
<evidence type="ECO:0000259" key="2">
    <source>
        <dbReference type="PROSITE" id="PS50119"/>
    </source>
</evidence>
<keyword evidence="4" id="KW-1185">Reference proteome</keyword>
<organism evidence="3 4">
    <name type="scientific">Mytilus galloprovincialis</name>
    <name type="common">Mediterranean mussel</name>
    <dbReference type="NCBI Taxonomy" id="29158"/>
    <lineage>
        <taxon>Eukaryota</taxon>
        <taxon>Metazoa</taxon>
        <taxon>Spiralia</taxon>
        <taxon>Lophotrochozoa</taxon>
        <taxon>Mollusca</taxon>
        <taxon>Bivalvia</taxon>
        <taxon>Autobranchia</taxon>
        <taxon>Pteriomorphia</taxon>
        <taxon>Mytilida</taxon>
        <taxon>Mytiloidea</taxon>
        <taxon>Mytilidae</taxon>
        <taxon>Mytilinae</taxon>
        <taxon>Mytilus</taxon>
    </lineage>
</organism>
<name>A0A8B6E8N8_MYTGA</name>
<keyword evidence="1" id="KW-0479">Metal-binding</keyword>
<dbReference type="PANTHER" id="PTHR25462">
    <property type="entry name" value="BONUS, ISOFORM C-RELATED"/>
    <property type="match status" value="1"/>
</dbReference>
<dbReference type="EMBL" id="UYJE01004643">
    <property type="protein sequence ID" value="VDI30014.1"/>
    <property type="molecule type" value="Genomic_DNA"/>
</dbReference>
<dbReference type="PANTHER" id="PTHR25462:SF296">
    <property type="entry name" value="MEIOTIC P26, ISOFORM F"/>
    <property type="match status" value="1"/>
</dbReference>
<proteinExistence type="predicted"/>
<dbReference type="Pfam" id="PF00643">
    <property type="entry name" value="zf-B_box"/>
    <property type="match status" value="1"/>
</dbReference>
<dbReference type="Proteomes" id="UP000596742">
    <property type="component" value="Unassembled WGS sequence"/>
</dbReference>
<dbReference type="SUPFAM" id="SSF57845">
    <property type="entry name" value="B-box zinc-binding domain"/>
    <property type="match status" value="1"/>
</dbReference>
<reference evidence="3" key="1">
    <citation type="submission" date="2018-11" db="EMBL/GenBank/DDBJ databases">
        <authorList>
            <person name="Alioto T."/>
            <person name="Alioto T."/>
        </authorList>
    </citation>
    <scope>NUCLEOTIDE SEQUENCE</scope>
</reference>
<keyword evidence="1" id="KW-0863">Zinc-finger</keyword>
<dbReference type="OrthoDB" id="6157186at2759"/>
<protein>
    <recommendedName>
        <fullName evidence="2">B box-type domain-containing protein</fullName>
    </recommendedName>
</protein>
<dbReference type="Gene3D" id="3.30.160.60">
    <property type="entry name" value="Classic Zinc Finger"/>
    <property type="match status" value="1"/>
</dbReference>
<dbReference type="GO" id="GO:0008270">
    <property type="term" value="F:zinc ion binding"/>
    <property type="evidence" value="ECO:0007669"/>
    <property type="project" value="UniProtKB-KW"/>
</dbReference>
<evidence type="ECO:0000313" key="4">
    <source>
        <dbReference type="Proteomes" id="UP000596742"/>
    </source>
</evidence>
<sequence length="278" mass="32068">MAFSKSIKKGQIPLGCQLCEGGNKIEWKCTDFNLLMCSRCKDGVHLRIVKDHRILNINEIGEHEDTLDSFVFSNLKCQDHPDQPCSLYCKTCSKVICLKCIIKVHNGHTFVDEEELNDRKGKLKVILDQKTKLHQAVDQYADKLAEDVDQHFGTSEHEENFKIDKVIQNMQIKSKALESIITSRDFTKFFRDFDKLNISLNEEMPQETTTISFIPNFVPGEFTMLYFGKLELSKGFRDDHSNVAFKVTNEWTIELENVHIIGRCPDGTLWMTDNINKL</sequence>
<dbReference type="SMART" id="SM00336">
    <property type="entry name" value="BBOX"/>
    <property type="match status" value="2"/>
</dbReference>
<keyword evidence="1" id="KW-0862">Zinc</keyword>
<comment type="caution">
    <text evidence="3">The sequence shown here is derived from an EMBL/GenBank/DDBJ whole genome shotgun (WGS) entry which is preliminary data.</text>
</comment>
<evidence type="ECO:0000313" key="3">
    <source>
        <dbReference type="EMBL" id="VDI30014.1"/>
    </source>
</evidence>
<dbReference type="InterPro" id="IPR047153">
    <property type="entry name" value="TRIM45/56/19-like"/>
</dbReference>
<feature type="domain" description="B box-type" evidence="2">
    <location>
        <begin position="72"/>
        <end position="113"/>
    </location>
</feature>
<dbReference type="PROSITE" id="PS50119">
    <property type="entry name" value="ZF_BBOX"/>
    <property type="match status" value="1"/>
</dbReference>
<accession>A0A8B6E8N8</accession>
<dbReference type="AlphaFoldDB" id="A0A8B6E8N8"/>
<dbReference type="InterPro" id="IPR000315">
    <property type="entry name" value="Znf_B-box"/>
</dbReference>